<feature type="compositionally biased region" description="Acidic residues" evidence="1">
    <location>
        <begin position="286"/>
        <end position="295"/>
    </location>
</feature>
<organism evidence="3 4">
    <name type="scientific">Nocardia carnea</name>
    <dbReference type="NCBI Taxonomy" id="37328"/>
    <lineage>
        <taxon>Bacteria</taxon>
        <taxon>Bacillati</taxon>
        <taxon>Actinomycetota</taxon>
        <taxon>Actinomycetes</taxon>
        <taxon>Mycobacteriales</taxon>
        <taxon>Nocardiaceae</taxon>
        <taxon>Nocardia</taxon>
    </lineage>
</organism>
<dbReference type="EMBL" id="JBIRUQ010000010">
    <property type="protein sequence ID" value="MFI1464805.1"/>
    <property type="molecule type" value="Genomic_DNA"/>
</dbReference>
<gene>
    <name evidence="3" type="primary">glpR</name>
    <name evidence="3" type="ORF">ACH4WX_29160</name>
</gene>
<dbReference type="Proteomes" id="UP001611263">
    <property type="component" value="Unassembled WGS sequence"/>
</dbReference>
<evidence type="ECO:0000256" key="2">
    <source>
        <dbReference type="SAM" id="Phobius"/>
    </source>
</evidence>
<keyword evidence="4" id="KW-1185">Reference proteome</keyword>
<evidence type="ECO:0000313" key="4">
    <source>
        <dbReference type="Proteomes" id="UP001611263"/>
    </source>
</evidence>
<comment type="caution">
    <text evidence="3">The sequence shown here is derived from an EMBL/GenBank/DDBJ whole genome shotgun (WGS) entry which is preliminary data.</text>
</comment>
<feature type="region of interest" description="Disordered" evidence="1">
    <location>
        <begin position="56"/>
        <end position="199"/>
    </location>
</feature>
<sequence length="357" mass="39489">MAWAATLTVRTEVLTTMANSILWIGLVVVWVFVLFPILADRHPRIRRTTDTALATRVLHRGDSKRRKRSGYVRKKRSGRPYRKRHHGNDPEDRMTTTAEETVTEADEKLSHADPGDEPADIVDDIETPEESEDHPDSEDDGEAEPTGDTAAETEPFGGDVMDTAPARIPPVRAGTRRTPAPEDPGDEGDFVPSRRGRGGYDPEADAIARAARYTFRQRAVVALILGAVLCGGLAVAIGPLFWWGCGGALLSLVTYLGYLRKQVRIEQEIRRRRSARLADRARDLDGEPDETEEFDASAAARPGMDRDTARALRRRSHLLEPDDEDPAFEHLDAYDATIARTVRHRASGGDIRRAAGA</sequence>
<proteinExistence type="predicted"/>
<feature type="transmembrane region" description="Helical" evidence="2">
    <location>
        <begin position="20"/>
        <end position="39"/>
    </location>
</feature>
<accession>A0ABW7TUT9</accession>
<keyword evidence="2" id="KW-1133">Transmembrane helix</keyword>
<name>A0ABW7TUT9_9NOCA</name>
<keyword evidence="2" id="KW-0812">Transmembrane</keyword>
<dbReference type="InterPro" id="IPR053779">
    <property type="entry name" value="GlpR"/>
</dbReference>
<feature type="region of interest" description="Disordered" evidence="1">
    <location>
        <begin position="280"/>
        <end position="307"/>
    </location>
</feature>
<dbReference type="GeneID" id="93507085"/>
<evidence type="ECO:0000313" key="3">
    <source>
        <dbReference type="EMBL" id="MFI1464805.1"/>
    </source>
</evidence>
<evidence type="ECO:0000256" key="1">
    <source>
        <dbReference type="SAM" id="MobiDB-lite"/>
    </source>
</evidence>
<keyword evidence="2" id="KW-0472">Membrane</keyword>
<dbReference type="NCBIfam" id="NF045516">
    <property type="entry name" value="GlpR"/>
    <property type="match status" value="1"/>
</dbReference>
<feature type="transmembrane region" description="Helical" evidence="2">
    <location>
        <begin position="241"/>
        <end position="259"/>
    </location>
</feature>
<reference evidence="3 4" key="1">
    <citation type="submission" date="2024-10" db="EMBL/GenBank/DDBJ databases">
        <title>The Natural Products Discovery Center: Release of the First 8490 Sequenced Strains for Exploring Actinobacteria Biosynthetic Diversity.</title>
        <authorList>
            <person name="Kalkreuter E."/>
            <person name="Kautsar S.A."/>
            <person name="Yang D."/>
            <person name="Bader C.D."/>
            <person name="Teijaro C.N."/>
            <person name="Fluegel L."/>
            <person name="Davis C.M."/>
            <person name="Simpson J.R."/>
            <person name="Lauterbach L."/>
            <person name="Steele A.D."/>
            <person name="Gui C."/>
            <person name="Meng S."/>
            <person name="Li G."/>
            <person name="Viehrig K."/>
            <person name="Ye F."/>
            <person name="Su P."/>
            <person name="Kiefer A.F."/>
            <person name="Nichols A."/>
            <person name="Cepeda A.J."/>
            <person name="Yan W."/>
            <person name="Fan B."/>
            <person name="Jiang Y."/>
            <person name="Adhikari A."/>
            <person name="Zheng C.-J."/>
            <person name="Schuster L."/>
            <person name="Cowan T.M."/>
            <person name="Smanski M.J."/>
            <person name="Chevrette M.G."/>
            <person name="De Carvalho L.P.S."/>
            <person name="Shen B."/>
        </authorList>
    </citation>
    <scope>NUCLEOTIDE SEQUENCE [LARGE SCALE GENOMIC DNA]</scope>
    <source>
        <strain evidence="3 4">NPDC020568</strain>
    </source>
</reference>
<feature type="compositionally biased region" description="Acidic residues" evidence="1">
    <location>
        <begin position="115"/>
        <end position="145"/>
    </location>
</feature>
<feature type="transmembrane region" description="Helical" evidence="2">
    <location>
        <begin position="219"/>
        <end position="235"/>
    </location>
</feature>
<feature type="compositionally biased region" description="Basic residues" evidence="1">
    <location>
        <begin position="62"/>
        <end position="86"/>
    </location>
</feature>
<feature type="compositionally biased region" description="Basic and acidic residues" evidence="1">
    <location>
        <begin position="105"/>
        <end position="114"/>
    </location>
</feature>
<dbReference type="RefSeq" id="WP_051157941.1">
    <property type="nucleotide sequence ID" value="NZ_JBIRUQ010000010.1"/>
</dbReference>
<protein>
    <submittedName>
        <fullName evidence="3">Gephyrin-like molybdotransferase receptor GlpR</fullName>
    </submittedName>
</protein>